<sequence>MGRGVDETTKQNKHKRGAEVKIPTRGCGGEEKSFEFRRGWGERQGGGVRPAGVDVPGSWNIHEQDGVACLLYTTRPYIRAYFVTDAPADSFFQAGLPHLAMDLMFGDFYCKTHLNLTFACYLFSFKYI</sequence>
<gene>
    <name evidence="2" type="primary">AVEN_273160_1</name>
    <name evidence="2" type="ORF">NPIL_218201</name>
</gene>
<name>A0A8X6P440_NEPPI</name>
<dbReference type="OrthoDB" id="10514195at2759"/>
<organism evidence="2 3">
    <name type="scientific">Nephila pilipes</name>
    <name type="common">Giant wood spider</name>
    <name type="synonym">Nephila maculata</name>
    <dbReference type="NCBI Taxonomy" id="299642"/>
    <lineage>
        <taxon>Eukaryota</taxon>
        <taxon>Metazoa</taxon>
        <taxon>Ecdysozoa</taxon>
        <taxon>Arthropoda</taxon>
        <taxon>Chelicerata</taxon>
        <taxon>Arachnida</taxon>
        <taxon>Araneae</taxon>
        <taxon>Araneomorphae</taxon>
        <taxon>Entelegynae</taxon>
        <taxon>Araneoidea</taxon>
        <taxon>Nephilidae</taxon>
        <taxon>Nephila</taxon>
    </lineage>
</organism>
<accession>A0A8X6P440</accession>
<evidence type="ECO:0000313" key="2">
    <source>
        <dbReference type="EMBL" id="GFT48044.1"/>
    </source>
</evidence>
<dbReference type="EMBL" id="BMAW01016227">
    <property type="protein sequence ID" value="GFT48044.1"/>
    <property type="molecule type" value="Genomic_DNA"/>
</dbReference>
<protein>
    <submittedName>
        <fullName evidence="2">Uncharacterized protein</fullName>
    </submittedName>
</protein>
<feature type="region of interest" description="Disordered" evidence="1">
    <location>
        <begin position="1"/>
        <end position="26"/>
    </location>
</feature>
<dbReference type="Proteomes" id="UP000887013">
    <property type="component" value="Unassembled WGS sequence"/>
</dbReference>
<reference evidence="2" key="1">
    <citation type="submission" date="2020-08" db="EMBL/GenBank/DDBJ databases">
        <title>Multicomponent nature underlies the extraordinary mechanical properties of spider dragline silk.</title>
        <authorList>
            <person name="Kono N."/>
            <person name="Nakamura H."/>
            <person name="Mori M."/>
            <person name="Yoshida Y."/>
            <person name="Ohtoshi R."/>
            <person name="Malay A.D."/>
            <person name="Moran D.A.P."/>
            <person name="Tomita M."/>
            <person name="Numata K."/>
            <person name="Arakawa K."/>
        </authorList>
    </citation>
    <scope>NUCLEOTIDE SEQUENCE</scope>
</reference>
<evidence type="ECO:0000313" key="3">
    <source>
        <dbReference type="Proteomes" id="UP000887013"/>
    </source>
</evidence>
<feature type="compositionally biased region" description="Basic and acidic residues" evidence="1">
    <location>
        <begin position="1"/>
        <end position="10"/>
    </location>
</feature>
<proteinExistence type="predicted"/>
<keyword evidence="3" id="KW-1185">Reference proteome</keyword>
<dbReference type="AlphaFoldDB" id="A0A8X6P440"/>
<comment type="caution">
    <text evidence="2">The sequence shown here is derived from an EMBL/GenBank/DDBJ whole genome shotgun (WGS) entry which is preliminary data.</text>
</comment>
<evidence type="ECO:0000256" key="1">
    <source>
        <dbReference type="SAM" id="MobiDB-lite"/>
    </source>
</evidence>